<organism evidence="2 3">
    <name type="scientific">Seminavis robusta</name>
    <dbReference type="NCBI Taxonomy" id="568900"/>
    <lineage>
        <taxon>Eukaryota</taxon>
        <taxon>Sar</taxon>
        <taxon>Stramenopiles</taxon>
        <taxon>Ochrophyta</taxon>
        <taxon>Bacillariophyta</taxon>
        <taxon>Bacillariophyceae</taxon>
        <taxon>Bacillariophycidae</taxon>
        <taxon>Naviculales</taxon>
        <taxon>Naviculaceae</taxon>
        <taxon>Seminavis</taxon>
    </lineage>
</organism>
<accession>A0A9N8D6D4</accession>
<keyword evidence="3" id="KW-1185">Reference proteome</keyword>
<comment type="caution">
    <text evidence="2">The sequence shown here is derived from an EMBL/GenBank/DDBJ whole genome shotgun (WGS) entry which is preliminary data.</text>
</comment>
<evidence type="ECO:0000313" key="3">
    <source>
        <dbReference type="Proteomes" id="UP001153069"/>
    </source>
</evidence>
<protein>
    <submittedName>
        <fullName evidence="2">Uncharacterized protein</fullName>
    </submittedName>
</protein>
<evidence type="ECO:0000313" key="2">
    <source>
        <dbReference type="EMBL" id="CAB9497227.1"/>
    </source>
</evidence>
<dbReference type="Proteomes" id="UP001153069">
    <property type="component" value="Unassembled WGS sequence"/>
</dbReference>
<gene>
    <name evidence="2" type="ORF">SEMRO_16_G011780.1</name>
</gene>
<evidence type="ECO:0000256" key="1">
    <source>
        <dbReference type="SAM" id="MobiDB-lite"/>
    </source>
</evidence>
<dbReference type="EMBL" id="CAICTM010000016">
    <property type="protein sequence ID" value="CAB9497227.1"/>
    <property type="molecule type" value="Genomic_DNA"/>
</dbReference>
<sequence>MESIGGQKRGQDGEGDAAPAKTPKQSKTNPPQTLSLDVLKKEWTPGRTDRMDNGILKLNKNTNGLCGGDWISASDGTGATLSCVVFNDGKYYGLTAGHIFDEAPNSDVYTFVKKEDVNAPDGKEEDEFNACKIGKIVSRSVSTDSVVFEFDDNIEVKPPRQ</sequence>
<dbReference type="AlphaFoldDB" id="A0A9N8D6D4"/>
<reference evidence="2" key="1">
    <citation type="submission" date="2020-06" db="EMBL/GenBank/DDBJ databases">
        <authorList>
            <consortium name="Plant Systems Biology data submission"/>
        </authorList>
    </citation>
    <scope>NUCLEOTIDE SEQUENCE</scope>
    <source>
        <strain evidence="2">D6</strain>
    </source>
</reference>
<feature type="compositionally biased region" description="Polar residues" evidence="1">
    <location>
        <begin position="23"/>
        <end position="34"/>
    </location>
</feature>
<proteinExistence type="predicted"/>
<name>A0A9N8D6D4_9STRA</name>
<feature type="region of interest" description="Disordered" evidence="1">
    <location>
        <begin position="1"/>
        <end position="34"/>
    </location>
</feature>